<reference evidence="3" key="1">
    <citation type="submission" date="2018-05" db="EMBL/GenBank/DDBJ databases">
        <authorList>
            <person name="Lanie J.A."/>
            <person name="Ng W.-L."/>
            <person name="Kazmierczak K.M."/>
            <person name="Andrzejewski T.M."/>
            <person name="Davidsen T.M."/>
            <person name="Wayne K.J."/>
            <person name="Tettelin H."/>
            <person name="Glass J.I."/>
            <person name="Rusch D."/>
            <person name="Podicherti R."/>
            <person name="Tsui H.-C.T."/>
            <person name="Winkler M.E."/>
        </authorList>
    </citation>
    <scope>NUCLEOTIDE SEQUENCE</scope>
</reference>
<dbReference type="GO" id="GO:0006629">
    <property type="term" value="P:lipid metabolic process"/>
    <property type="evidence" value="ECO:0007669"/>
    <property type="project" value="InterPro"/>
</dbReference>
<organism evidence="3">
    <name type="scientific">marine metagenome</name>
    <dbReference type="NCBI Taxonomy" id="408172"/>
    <lineage>
        <taxon>unclassified sequences</taxon>
        <taxon>metagenomes</taxon>
        <taxon>ecological metagenomes</taxon>
    </lineage>
</organism>
<feature type="domain" description="Fatty acid desaturase" evidence="2">
    <location>
        <begin position="3"/>
        <end position="218"/>
    </location>
</feature>
<sequence length="247" mass="28430">MVAIAQNRLFIIHHEAAHRVLFSNRTLNDLIGVNLIGLITFGSGSHGYRIGHLQHHRDEFGPGEPDFLLYSLYPIPRASMRRKLTRDALGVSAFRILRPRFRRLGEARHRRMTASFLIGQALTFSLFALAGHPWLYLLLWVAPWAFAYQVLNRLRAIAEHGGMTRSGDRRHTTHHVRQSWAARLVMVPCGVGYHLAHHVDMSVPWRNLHRLHRALVEDGYLPADRIWPDYRSLWRAQRSGDPRPATA</sequence>
<dbReference type="InterPro" id="IPR005804">
    <property type="entry name" value="FA_desaturase_dom"/>
</dbReference>
<dbReference type="AlphaFoldDB" id="A0A381RLR4"/>
<evidence type="ECO:0000313" key="3">
    <source>
        <dbReference type="EMBL" id="SUZ92164.1"/>
    </source>
</evidence>
<gene>
    <name evidence="3" type="ORF">METZ01_LOCUS45018</name>
</gene>
<evidence type="ECO:0000259" key="2">
    <source>
        <dbReference type="Pfam" id="PF00487"/>
    </source>
</evidence>
<accession>A0A381RLR4</accession>
<feature type="transmembrane region" description="Helical" evidence="1">
    <location>
        <begin position="112"/>
        <end position="128"/>
    </location>
</feature>
<dbReference type="Pfam" id="PF00487">
    <property type="entry name" value="FA_desaturase"/>
    <property type="match status" value="1"/>
</dbReference>
<keyword evidence="1" id="KW-1133">Transmembrane helix</keyword>
<dbReference type="EMBL" id="UINC01002037">
    <property type="protein sequence ID" value="SUZ92164.1"/>
    <property type="molecule type" value="Genomic_DNA"/>
</dbReference>
<keyword evidence="1" id="KW-0812">Transmembrane</keyword>
<name>A0A381RLR4_9ZZZZ</name>
<protein>
    <recommendedName>
        <fullName evidence="2">Fatty acid desaturase domain-containing protein</fullName>
    </recommendedName>
</protein>
<proteinExistence type="predicted"/>
<keyword evidence="1" id="KW-0472">Membrane</keyword>
<evidence type="ECO:0000256" key="1">
    <source>
        <dbReference type="SAM" id="Phobius"/>
    </source>
</evidence>